<accession>C5KU44</accession>
<dbReference type="InParanoid" id="C5KU44"/>
<keyword evidence="2" id="KW-1185">Reference proteome</keyword>
<protein>
    <submittedName>
        <fullName evidence="1">Uncharacterized protein</fullName>
    </submittedName>
</protein>
<name>C5KU44_PERM5</name>
<dbReference type="EMBL" id="GG676180">
    <property type="protein sequence ID" value="EER12086.1"/>
    <property type="molecule type" value="Genomic_DNA"/>
</dbReference>
<sequence length="214" mass="23431">MDDIKGYKEYRVSGKVAGKTCFKTFLPLVSEEKRTKPLPFKHPVVSTANQICTENGLLLSTAFEEPVPNGVYYGFIENGMEATIKFDGKSRVQHVGINGTDRGRYNKVTFNMIGKAIHCMFGSRERSATAELILEPIDVTKFDGSRRSFSSARLNTVIGQPFNSNELRVILGIRKTNKLKAIGSQIATGVKSLVRPGSALRMKNGLAAEGIADA</sequence>
<proteinExistence type="predicted"/>
<dbReference type="AlphaFoldDB" id="C5KU44"/>
<evidence type="ECO:0000313" key="2">
    <source>
        <dbReference type="Proteomes" id="UP000007800"/>
    </source>
</evidence>
<dbReference type="Proteomes" id="UP000007800">
    <property type="component" value="Unassembled WGS sequence"/>
</dbReference>
<dbReference type="OMA" id="IGKAMRC"/>
<gene>
    <name evidence="1" type="ORF">Pmar_PMAR019192</name>
</gene>
<dbReference type="RefSeq" id="XP_002780291.1">
    <property type="nucleotide sequence ID" value="XM_002780245.1"/>
</dbReference>
<evidence type="ECO:0000313" key="1">
    <source>
        <dbReference type="EMBL" id="EER12086.1"/>
    </source>
</evidence>
<dbReference type="GeneID" id="9061074"/>
<reference evidence="1 2" key="1">
    <citation type="submission" date="2008-07" db="EMBL/GenBank/DDBJ databases">
        <authorList>
            <person name="El-Sayed N."/>
            <person name="Caler E."/>
            <person name="Inman J."/>
            <person name="Amedeo P."/>
            <person name="Hass B."/>
            <person name="Wortman J."/>
        </authorList>
    </citation>
    <scope>NUCLEOTIDE SEQUENCE [LARGE SCALE GENOMIC DNA]</scope>
    <source>
        <strain evidence="2">ATCC 50983 / TXsc</strain>
    </source>
</reference>
<organism evidence="2">
    <name type="scientific">Perkinsus marinus (strain ATCC 50983 / TXsc)</name>
    <dbReference type="NCBI Taxonomy" id="423536"/>
    <lineage>
        <taxon>Eukaryota</taxon>
        <taxon>Sar</taxon>
        <taxon>Alveolata</taxon>
        <taxon>Perkinsozoa</taxon>
        <taxon>Perkinsea</taxon>
        <taxon>Perkinsida</taxon>
        <taxon>Perkinsidae</taxon>
        <taxon>Perkinsus</taxon>
    </lineage>
</organism>